<sequence length="144" mass="16429">MSGEDEPNKLVLSVINIERETAMGITAMTHQSNNENVSIKKFPPWHLNLKILISSVFEDKLYLESLKMFSMAIGFLQSNSSVNYSDGRYFTVEMVTLDTQELMNVWSLFGGHYYPSIVCKIRILEFDGNEIYASMRNITASDVK</sequence>
<evidence type="ECO:0000259" key="1">
    <source>
        <dbReference type="Pfam" id="PF14065"/>
    </source>
</evidence>
<dbReference type="Proteomes" id="UP000533637">
    <property type="component" value="Unassembled WGS sequence"/>
</dbReference>
<organism evidence="2 3">
    <name type="scientific">Parabacteroides faecis</name>
    <dbReference type="NCBI Taxonomy" id="1217282"/>
    <lineage>
        <taxon>Bacteria</taxon>
        <taxon>Pseudomonadati</taxon>
        <taxon>Bacteroidota</taxon>
        <taxon>Bacteroidia</taxon>
        <taxon>Bacteroidales</taxon>
        <taxon>Tannerellaceae</taxon>
        <taxon>Parabacteroides</taxon>
    </lineage>
</organism>
<reference evidence="2 3" key="1">
    <citation type="submission" date="2020-08" db="EMBL/GenBank/DDBJ databases">
        <title>Genomic Encyclopedia of Type Strains, Phase IV (KMG-IV): sequencing the most valuable type-strain genomes for metagenomic binning, comparative biology and taxonomic classification.</title>
        <authorList>
            <person name="Goeker M."/>
        </authorList>
    </citation>
    <scope>NUCLEOTIDE SEQUENCE [LARGE SCALE GENOMIC DNA]</scope>
    <source>
        <strain evidence="2 3">DSM 102983</strain>
    </source>
</reference>
<accession>A0ABR6KQ44</accession>
<dbReference type="EMBL" id="JACHOC010000007">
    <property type="protein sequence ID" value="MBB4623627.1"/>
    <property type="molecule type" value="Genomic_DNA"/>
</dbReference>
<comment type="caution">
    <text evidence="2">The sequence shown here is derived from an EMBL/GenBank/DDBJ whole genome shotgun (WGS) entry which is preliminary data.</text>
</comment>
<evidence type="ECO:0000313" key="2">
    <source>
        <dbReference type="EMBL" id="MBB4623627.1"/>
    </source>
</evidence>
<name>A0ABR6KQ44_9BACT</name>
<feature type="domain" description="Pvc16 N-terminal" evidence="1">
    <location>
        <begin position="4"/>
        <end position="132"/>
    </location>
</feature>
<gene>
    <name evidence="2" type="ORF">GGQ57_003543</name>
</gene>
<proteinExistence type="predicted"/>
<dbReference type="Pfam" id="PF14065">
    <property type="entry name" value="Pvc16_N"/>
    <property type="match status" value="1"/>
</dbReference>
<protein>
    <recommendedName>
        <fullName evidence="1">Pvc16 N-terminal domain-containing protein</fullName>
    </recommendedName>
</protein>
<keyword evidence="3" id="KW-1185">Reference proteome</keyword>
<dbReference type="InterPro" id="IPR025351">
    <property type="entry name" value="Pvc16_N"/>
</dbReference>
<evidence type="ECO:0000313" key="3">
    <source>
        <dbReference type="Proteomes" id="UP000533637"/>
    </source>
</evidence>